<reference evidence="1" key="2">
    <citation type="journal article" date="2015" name="Data Brief">
        <title>Shoot transcriptome of the giant reed, Arundo donax.</title>
        <authorList>
            <person name="Barrero R.A."/>
            <person name="Guerrero F.D."/>
            <person name="Moolhuijzen P."/>
            <person name="Goolsby J.A."/>
            <person name="Tidwell J."/>
            <person name="Bellgard S.E."/>
            <person name="Bellgard M.I."/>
        </authorList>
    </citation>
    <scope>NUCLEOTIDE SEQUENCE</scope>
    <source>
        <tissue evidence="1">Shoot tissue taken approximately 20 cm above the soil surface</tissue>
    </source>
</reference>
<reference evidence="1" key="1">
    <citation type="submission" date="2014-09" db="EMBL/GenBank/DDBJ databases">
        <authorList>
            <person name="Magalhaes I.L.F."/>
            <person name="Oliveira U."/>
            <person name="Santos F.R."/>
            <person name="Vidigal T.H.D.A."/>
            <person name="Brescovit A.D."/>
            <person name="Santos A.J."/>
        </authorList>
    </citation>
    <scope>NUCLEOTIDE SEQUENCE</scope>
    <source>
        <tissue evidence="1">Shoot tissue taken approximately 20 cm above the soil surface</tissue>
    </source>
</reference>
<evidence type="ECO:0000313" key="1">
    <source>
        <dbReference type="EMBL" id="JAE23115.1"/>
    </source>
</evidence>
<dbReference type="AlphaFoldDB" id="A0A0A9UA18"/>
<accession>A0A0A9UA18</accession>
<organism evidence="1">
    <name type="scientific">Arundo donax</name>
    <name type="common">Giant reed</name>
    <name type="synonym">Donax arundinaceus</name>
    <dbReference type="NCBI Taxonomy" id="35708"/>
    <lineage>
        <taxon>Eukaryota</taxon>
        <taxon>Viridiplantae</taxon>
        <taxon>Streptophyta</taxon>
        <taxon>Embryophyta</taxon>
        <taxon>Tracheophyta</taxon>
        <taxon>Spermatophyta</taxon>
        <taxon>Magnoliopsida</taxon>
        <taxon>Liliopsida</taxon>
        <taxon>Poales</taxon>
        <taxon>Poaceae</taxon>
        <taxon>PACMAD clade</taxon>
        <taxon>Arundinoideae</taxon>
        <taxon>Arundineae</taxon>
        <taxon>Arundo</taxon>
    </lineage>
</organism>
<protein>
    <submittedName>
        <fullName evidence="1">Uncharacterized protein</fullName>
    </submittedName>
</protein>
<dbReference type="EMBL" id="GBRH01174781">
    <property type="protein sequence ID" value="JAE23115.1"/>
    <property type="molecule type" value="Transcribed_RNA"/>
</dbReference>
<sequence length="128" mass="13061">MKTSGGRLIKNATAGVRAGKWLLRAADVSLSATLLVVGLVTIVAVVSVAKAKYSELPVSEDPFCWVLGGSAGVAMAAMSVAVVMRVNAPHYRTTGKIALGAAVGALAAVIAVGDVDPEMVFHLMEALL</sequence>
<proteinExistence type="predicted"/>
<name>A0A0A9UA18_ARUDO</name>